<evidence type="ECO:0000313" key="3">
    <source>
        <dbReference type="Proteomes" id="UP000186817"/>
    </source>
</evidence>
<evidence type="ECO:0008006" key="4">
    <source>
        <dbReference type="Google" id="ProtNLM"/>
    </source>
</evidence>
<dbReference type="Proteomes" id="UP000186817">
    <property type="component" value="Unassembled WGS sequence"/>
</dbReference>
<feature type="region of interest" description="Disordered" evidence="1">
    <location>
        <begin position="312"/>
        <end position="348"/>
    </location>
</feature>
<dbReference type="EMBL" id="LSRX01002242">
    <property type="protein sequence ID" value="OLP75848.1"/>
    <property type="molecule type" value="Genomic_DNA"/>
</dbReference>
<feature type="compositionally biased region" description="Polar residues" evidence="1">
    <location>
        <begin position="1230"/>
        <end position="1243"/>
    </location>
</feature>
<dbReference type="SUPFAM" id="SSF56672">
    <property type="entry name" value="DNA/RNA polymerases"/>
    <property type="match status" value="1"/>
</dbReference>
<name>A0A1Q9BYU0_SYMMI</name>
<accession>A0A1Q9BYU0</accession>
<dbReference type="PANTHER" id="PTHR33050">
    <property type="entry name" value="REVERSE TRANSCRIPTASE DOMAIN-CONTAINING PROTEIN"/>
    <property type="match status" value="1"/>
</dbReference>
<dbReference type="PANTHER" id="PTHR33050:SF7">
    <property type="entry name" value="RIBONUCLEASE H"/>
    <property type="match status" value="1"/>
</dbReference>
<feature type="region of interest" description="Disordered" evidence="1">
    <location>
        <begin position="1230"/>
        <end position="1249"/>
    </location>
</feature>
<comment type="caution">
    <text evidence="2">The sequence shown here is derived from an EMBL/GenBank/DDBJ whole genome shotgun (WGS) entry which is preliminary data.</text>
</comment>
<dbReference type="OrthoDB" id="447610at2759"/>
<sequence>MTFGDSVAVFKARALEIGLTQTSVDKLDAEGLNTMAIFAFSCNFAPDSPDEKPLTDLVTKVLGATPSTKEMSCMRRLFADAYATVASDIKSKVEASDDTAVKKLAPADRAQRLAEQQSRLKGLQLRGHYEPGDSLVDKAVAIYESDRLLYQEWSTCVSREHELATGLKKDTGLTFDASGALKLASKQHAAPCDTSSEMMVRYCLVRRGLALEQANVMSYENHDLLVEKLFQYRLQEPPPDFARVSMQQMQAADRKFFMLLAEVTRSGIKASAAGRPCDKAFQSCLTSSEFLTILQHKPLAVYSHDVREPLLKRPRVEGARGGKGAKGNGKGQTPGKGDGKGESAGRVPSESRPVFLMFFKKTLVLSSMTMRLLQWGNRRRGFAVMPIDCERNRHLPKCKIYAIDITAPHAQTTGASDCSAPVGTARGCERHEPWGFNANSETFHTRDEAAYPRAMCEAICDVAEASLGARGMSMSNSRPSVARAMKQERGRLHPQVVSEYSHVVSYLLPGMPPLDSKQCVCQTIRAAPKGSKLLRSEVAKSLWHPFDTMVQLPDLLLKAIFEQLTLSPLELSKLRLERLSKWRQWSVELQQEEQQARAKMHPNVRKVLGQKRTVLLERIAESLNWPDKSLCNEMRSGFRLVGNATPSNVFRPGVTVANLSEQDLMEGARYLRPAILSRVAAEPEGPHSRELLAITQKEAAEKGWLDGPHTIKDVFAQHQTWLPVRRFAVQQGDKLRPIDDFKENRVNEAYSCTERVVLQAMDHLLWSLNVMRPVHEQWLQHGADLRVTSLDLRSAYKQLPLHPLDYDKSVICVKCPDTGEIECYFMLTLPFGARASVHDFLRVSTLLHAAGCALGVCWASYFDDFPMASHARTETSAMATCKGMLSLLGYEYAVEKMKPFAQKADMLGVQLDVSQTSQGVIKIRNKESRVRDLQPVLDAAISTASLIPAELPSFMGKLQYAEAQLWGRAGRLALYDLRQLNHLQRTPVHLDDPGVAALRVLRDRLLHGRPRTIKASAPTRPFLVFTDGALEGSQASIGGVLVKPQQDGSASIFGGPVPPEALMRWQSDGKLHVVGLVELYGAVVALRHWRPQLCGERVIVFIDNWPTLDVLIKGAAFVPLWRELLLVLEDPLESEPTLCWFARVPSKSNIADGPSRADLGELRPWSLRIDKPVCPLTGQKLASFFQLKHSLSKCAVAVREISQVPVHVPWTLRTTADEVLCAQWRRGRQASSSPARTQEMSCSRRSHRP</sequence>
<dbReference type="Gene3D" id="3.30.70.270">
    <property type="match status" value="1"/>
</dbReference>
<reference evidence="2 3" key="1">
    <citation type="submission" date="2016-02" db="EMBL/GenBank/DDBJ databases">
        <title>Genome analysis of coral dinoflagellate symbionts highlights evolutionary adaptations to a symbiotic lifestyle.</title>
        <authorList>
            <person name="Aranda M."/>
            <person name="Li Y."/>
            <person name="Liew Y.J."/>
            <person name="Baumgarten S."/>
            <person name="Simakov O."/>
            <person name="Wilson M."/>
            <person name="Piel J."/>
            <person name="Ashoor H."/>
            <person name="Bougouffa S."/>
            <person name="Bajic V.B."/>
            <person name="Ryu T."/>
            <person name="Ravasi T."/>
            <person name="Bayer T."/>
            <person name="Micklem G."/>
            <person name="Kim H."/>
            <person name="Bhak J."/>
            <person name="Lajeunesse T.C."/>
            <person name="Voolstra C.R."/>
        </authorList>
    </citation>
    <scope>NUCLEOTIDE SEQUENCE [LARGE SCALE GENOMIC DNA]</scope>
    <source>
        <strain evidence="2 3">CCMP2467</strain>
    </source>
</reference>
<dbReference type="InterPro" id="IPR043502">
    <property type="entry name" value="DNA/RNA_pol_sf"/>
</dbReference>
<evidence type="ECO:0000313" key="2">
    <source>
        <dbReference type="EMBL" id="OLP75848.1"/>
    </source>
</evidence>
<dbReference type="InterPro" id="IPR052055">
    <property type="entry name" value="Hepadnavirus_pol/RT"/>
</dbReference>
<organism evidence="2 3">
    <name type="scientific">Symbiodinium microadriaticum</name>
    <name type="common">Dinoflagellate</name>
    <name type="synonym">Zooxanthella microadriatica</name>
    <dbReference type="NCBI Taxonomy" id="2951"/>
    <lineage>
        <taxon>Eukaryota</taxon>
        <taxon>Sar</taxon>
        <taxon>Alveolata</taxon>
        <taxon>Dinophyceae</taxon>
        <taxon>Suessiales</taxon>
        <taxon>Symbiodiniaceae</taxon>
        <taxon>Symbiodinium</taxon>
    </lineage>
</organism>
<gene>
    <name evidence="2" type="ORF">AK812_SmicGene44294</name>
</gene>
<evidence type="ECO:0000256" key="1">
    <source>
        <dbReference type="SAM" id="MobiDB-lite"/>
    </source>
</evidence>
<keyword evidence="3" id="KW-1185">Reference proteome</keyword>
<proteinExistence type="predicted"/>
<dbReference type="InterPro" id="IPR043128">
    <property type="entry name" value="Rev_trsase/Diguanyl_cyclase"/>
</dbReference>
<dbReference type="AlphaFoldDB" id="A0A1Q9BYU0"/>
<protein>
    <recommendedName>
        <fullName evidence="4">Reverse transcriptase domain-containing protein</fullName>
    </recommendedName>
</protein>
<feature type="compositionally biased region" description="Gly residues" evidence="1">
    <location>
        <begin position="321"/>
        <end position="336"/>
    </location>
</feature>
<dbReference type="Gene3D" id="3.10.10.10">
    <property type="entry name" value="HIV Type 1 Reverse Transcriptase, subunit A, domain 1"/>
    <property type="match status" value="1"/>
</dbReference>